<keyword evidence="1" id="KW-0812">Transmembrane</keyword>
<name>A0ABY2SKG8_9HYPH</name>
<evidence type="ECO:0000313" key="3">
    <source>
        <dbReference type="Proteomes" id="UP000305202"/>
    </source>
</evidence>
<keyword evidence="1" id="KW-0472">Membrane</keyword>
<dbReference type="Proteomes" id="UP000305202">
    <property type="component" value="Unassembled WGS sequence"/>
</dbReference>
<feature type="transmembrane region" description="Helical" evidence="1">
    <location>
        <begin position="44"/>
        <end position="63"/>
    </location>
</feature>
<keyword evidence="3" id="KW-1185">Reference proteome</keyword>
<evidence type="ECO:0000256" key="1">
    <source>
        <dbReference type="SAM" id="Phobius"/>
    </source>
</evidence>
<reference evidence="2 3" key="1">
    <citation type="submission" date="2019-04" db="EMBL/GenBank/DDBJ databases">
        <authorList>
            <person name="Li M."/>
            <person name="Gao C."/>
        </authorList>
    </citation>
    <scope>NUCLEOTIDE SEQUENCE [LARGE SCALE GENOMIC DNA]</scope>
    <source>
        <strain evidence="2 3">BGMRC 2031</strain>
    </source>
</reference>
<feature type="transmembrane region" description="Helical" evidence="1">
    <location>
        <begin position="6"/>
        <end position="23"/>
    </location>
</feature>
<sequence>MHHKVIAAGLIVGAVNYLFRYMPLRLGQGFSNKENHAGRWVGRVLDGIGIASICALLVVSAVPEITRDTHRLIPTLVGFAVLIAVFHKTRSIVLSTLIGALGFGVMYKLLLF</sequence>
<evidence type="ECO:0000313" key="2">
    <source>
        <dbReference type="EMBL" id="TKI05292.1"/>
    </source>
</evidence>
<dbReference type="EMBL" id="SZPQ01000020">
    <property type="protein sequence ID" value="TKI05292.1"/>
    <property type="molecule type" value="Genomic_DNA"/>
</dbReference>
<dbReference type="RefSeq" id="WP_136990842.1">
    <property type="nucleotide sequence ID" value="NZ_SZPQ01000020.1"/>
</dbReference>
<dbReference type="Pfam" id="PF05437">
    <property type="entry name" value="AzlD"/>
    <property type="match status" value="1"/>
</dbReference>
<proteinExistence type="predicted"/>
<feature type="transmembrane region" description="Helical" evidence="1">
    <location>
        <begin position="69"/>
        <end position="86"/>
    </location>
</feature>
<protein>
    <submittedName>
        <fullName evidence="2">L-valine transporter subunit YgaH</fullName>
    </submittedName>
</protein>
<organism evidence="2 3">
    <name type="scientific">Martelella alba</name>
    <dbReference type="NCBI Taxonomy" id="2590451"/>
    <lineage>
        <taxon>Bacteria</taxon>
        <taxon>Pseudomonadati</taxon>
        <taxon>Pseudomonadota</taxon>
        <taxon>Alphaproteobacteria</taxon>
        <taxon>Hyphomicrobiales</taxon>
        <taxon>Aurantimonadaceae</taxon>
        <taxon>Martelella</taxon>
    </lineage>
</organism>
<feature type="transmembrane region" description="Helical" evidence="1">
    <location>
        <begin position="93"/>
        <end position="110"/>
    </location>
</feature>
<comment type="caution">
    <text evidence="2">The sequence shown here is derived from an EMBL/GenBank/DDBJ whole genome shotgun (WGS) entry which is preliminary data.</text>
</comment>
<dbReference type="InterPro" id="IPR008407">
    <property type="entry name" value="Brnchd-chn_aa_trnsp_AzlD"/>
</dbReference>
<keyword evidence="1" id="KW-1133">Transmembrane helix</keyword>
<dbReference type="NCBIfam" id="NF007711">
    <property type="entry name" value="PRK10408.1"/>
    <property type="match status" value="1"/>
</dbReference>
<gene>
    <name evidence="2" type="primary">ygaH</name>
    <name evidence="2" type="ORF">FCN80_14360</name>
</gene>
<accession>A0ABY2SKG8</accession>